<feature type="compositionally biased region" description="Basic and acidic residues" evidence="1">
    <location>
        <begin position="85"/>
        <end position="108"/>
    </location>
</feature>
<dbReference type="Proteomes" id="UP001229346">
    <property type="component" value="Unassembled WGS sequence"/>
</dbReference>
<dbReference type="PANTHER" id="PTHR30032:SF4">
    <property type="entry name" value="AMIDASE ENHANCER"/>
    <property type="match status" value="1"/>
</dbReference>
<evidence type="ECO:0000313" key="4">
    <source>
        <dbReference type="EMBL" id="MDQ0113622.1"/>
    </source>
</evidence>
<dbReference type="NCBIfam" id="TIGR02870">
    <property type="entry name" value="spore_II_D"/>
    <property type="match status" value="1"/>
</dbReference>
<keyword evidence="5" id="KW-1185">Reference proteome</keyword>
<dbReference type="NCBIfam" id="TIGR02669">
    <property type="entry name" value="SpoIID_LytB"/>
    <property type="match status" value="1"/>
</dbReference>
<feature type="domain" description="Sporulation stage II protein D amidase enhancer LytB N-terminal" evidence="3">
    <location>
        <begin position="128"/>
        <end position="233"/>
    </location>
</feature>
<feature type="transmembrane region" description="Helical" evidence="2">
    <location>
        <begin position="21"/>
        <end position="43"/>
    </location>
</feature>
<dbReference type="Pfam" id="PF08486">
    <property type="entry name" value="SpoIID"/>
    <property type="match status" value="1"/>
</dbReference>
<dbReference type="InterPro" id="IPR014225">
    <property type="entry name" value="Spore_II_D_firmicutes"/>
</dbReference>
<gene>
    <name evidence="4" type="ORF">J2T15_003063</name>
</gene>
<dbReference type="InterPro" id="IPR051922">
    <property type="entry name" value="Bact_Sporulation_Assoc"/>
</dbReference>
<protein>
    <submittedName>
        <fullName evidence="4">Stage II sporulation protein D</fullName>
    </submittedName>
</protein>
<dbReference type="RefSeq" id="WP_307204832.1">
    <property type="nucleotide sequence ID" value="NZ_JAUSSU010000005.1"/>
</dbReference>
<comment type="caution">
    <text evidence="4">The sequence shown here is derived from an EMBL/GenBank/DDBJ whole genome shotgun (WGS) entry which is preliminary data.</text>
</comment>
<dbReference type="InterPro" id="IPR013693">
    <property type="entry name" value="SpoIID/LytB_N"/>
</dbReference>
<keyword evidence="2" id="KW-0472">Membrane</keyword>
<evidence type="ECO:0000256" key="2">
    <source>
        <dbReference type="SAM" id="Phobius"/>
    </source>
</evidence>
<evidence type="ECO:0000259" key="3">
    <source>
        <dbReference type="Pfam" id="PF08486"/>
    </source>
</evidence>
<organism evidence="4 5">
    <name type="scientific">Paenibacillus harenae</name>
    <dbReference type="NCBI Taxonomy" id="306543"/>
    <lineage>
        <taxon>Bacteria</taxon>
        <taxon>Bacillati</taxon>
        <taxon>Bacillota</taxon>
        <taxon>Bacilli</taxon>
        <taxon>Bacillales</taxon>
        <taxon>Paenibacillaceae</taxon>
        <taxon>Paenibacillus</taxon>
    </lineage>
</organism>
<proteinExistence type="predicted"/>
<evidence type="ECO:0000313" key="5">
    <source>
        <dbReference type="Proteomes" id="UP001229346"/>
    </source>
</evidence>
<dbReference type="InterPro" id="IPR013486">
    <property type="entry name" value="SpoIID/LytB"/>
</dbReference>
<keyword evidence="2" id="KW-1133">Transmembrane helix</keyword>
<evidence type="ECO:0000256" key="1">
    <source>
        <dbReference type="SAM" id="MobiDB-lite"/>
    </source>
</evidence>
<dbReference type="EMBL" id="JAUSSU010000005">
    <property type="protein sequence ID" value="MDQ0113622.1"/>
    <property type="molecule type" value="Genomic_DNA"/>
</dbReference>
<accession>A0ABT9U326</accession>
<feature type="region of interest" description="Disordered" evidence="1">
    <location>
        <begin position="54"/>
        <end position="114"/>
    </location>
</feature>
<reference evidence="4 5" key="1">
    <citation type="submission" date="2023-07" db="EMBL/GenBank/DDBJ databases">
        <title>Sorghum-associated microbial communities from plants grown in Nebraska, USA.</title>
        <authorList>
            <person name="Schachtman D."/>
        </authorList>
    </citation>
    <scope>NUCLEOTIDE SEQUENCE [LARGE SCALE GENOMIC DNA]</scope>
    <source>
        <strain evidence="4 5">CC482</strain>
    </source>
</reference>
<dbReference type="PANTHER" id="PTHR30032">
    <property type="entry name" value="N-ACETYLMURAMOYL-L-ALANINE AMIDASE-RELATED"/>
    <property type="match status" value="1"/>
</dbReference>
<name>A0ABT9U326_PAEHA</name>
<keyword evidence="2" id="KW-0812">Transmembrane</keyword>
<sequence length="407" mass="45207">MSRGKRTQLVVSLLRRHTVKRWLALFGIGAMLGASILLIKLSLNELRSVPAASYAESETVESQGTSVKEKTASRITETAAQLRQAEPDEKNDVNVKERNEPQQEDEKAAAPQTSSELDGLIVHVYLTKEKRIENVPLETYVRGVVAAEMPIDFELEALKAQAIAARTYIVRRLMQGEESDASVHGADVTDTIQHQVYTPLAKLEGQWTKAQRKANMAKLGKAIDETRGLVVTYEGEPIEAVFFSTSNGYTENSEDYWKQQIPYLRSVESPWDKAISPKYKETVSLKLSEFHKKLGVKRKGFAKSSLRIIERTEGNRISKIRIGDKVFTGREVREKLELASSQFTWSVKGDYITITTYGYGHGVGMSQWGANGMAKEGAGAASILAHYYSSTAVEQASKLSAQLAQRS</sequence>